<dbReference type="EMBL" id="JAZBJP010000001">
    <property type="protein sequence ID" value="MEE4418091.1"/>
    <property type="molecule type" value="Genomic_DNA"/>
</dbReference>
<dbReference type="SUPFAM" id="SSF53822">
    <property type="entry name" value="Periplasmic binding protein-like I"/>
    <property type="match status" value="1"/>
</dbReference>
<protein>
    <submittedName>
        <fullName evidence="6">LacI family DNA-binding transcriptional regulator</fullName>
    </submittedName>
</protein>
<dbReference type="Pfam" id="PF13377">
    <property type="entry name" value="Peripla_BP_3"/>
    <property type="match status" value="1"/>
</dbReference>
<keyword evidence="1" id="KW-0805">Transcription regulation</keyword>
<feature type="region of interest" description="Disordered" evidence="4">
    <location>
        <begin position="334"/>
        <end position="363"/>
    </location>
</feature>
<dbReference type="PANTHER" id="PTHR30146:SF109">
    <property type="entry name" value="HTH-TYPE TRANSCRIPTIONAL REGULATOR GALS"/>
    <property type="match status" value="1"/>
</dbReference>
<dbReference type="InterPro" id="IPR000843">
    <property type="entry name" value="HTH_LacI"/>
</dbReference>
<dbReference type="PANTHER" id="PTHR30146">
    <property type="entry name" value="LACI-RELATED TRANSCRIPTIONAL REPRESSOR"/>
    <property type="match status" value="1"/>
</dbReference>
<gene>
    <name evidence="6" type="ORF">V2J85_01835</name>
</gene>
<proteinExistence type="predicted"/>
<reference evidence="6 7" key="1">
    <citation type="submission" date="2023-12" db="EMBL/GenBank/DDBJ databases">
        <title>30 novel species of actinomycetes from the DSMZ collection.</title>
        <authorList>
            <person name="Nouioui I."/>
        </authorList>
    </citation>
    <scope>NUCLEOTIDE SEQUENCE [LARGE SCALE GENOMIC DNA]</scope>
    <source>
        <strain evidence="6 7">DSM 41528</strain>
    </source>
</reference>
<dbReference type="Pfam" id="PF00356">
    <property type="entry name" value="LacI"/>
    <property type="match status" value="1"/>
</dbReference>
<evidence type="ECO:0000313" key="7">
    <source>
        <dbReference type="Proteomes" id="UP001307760"/>
    </source>
</evidence>
<dbReference type="RefSeq" id="WP_330820418.1">
    <property type="nucleotide sequence ID" value="NZ_JAZBJP010000001.1"/>
</dbReference>
<dbReference type="GO" id="GO:0003677">
    <property type="term" value="F:DNA binding"/>
    <property type="evidence" value="ECO:0007669"/>
    <property type="project" value="UniProtKB-KW"/>
</dbReference>
<dbReference type="SMART" id="SM00354">
    <property type="entry name" value="HTH_LACI"/>
    <property type="match status" value="1"/>
</dbReference>
<dbReference type="CDD" id="cd01392">
    <property type="entry name" value="HTH_LacI"/>
    <property type="match status" value="1"/>
</dbReference>
<evidence type="ECO:0000313" key="6">
    <source>
        <dbReference type="EMBL" id="MEE4418091.1"/>
    </source>
</evidence>
<evidence type="ECO:0000259" key="5">
    <source>
        <dbReference type="PROSITE" id="PS50932"/>
    </source>
</evidence>
<evidence type="ECO:0000256" key="2">
    <source>
        <dbReference type="ARBA" id="ARBA00023125"/>
    </source>
</evidence>
<dbReference type="CDD" id="cd06267">
    <property type="entry name" value="PBP1_LacI_sugar_binding-like"/>
    <property type="match status" value="1"/>
</dbReference>
<dbReference type="PROSITE" id="PS50932">
    <property type="entry name" value="HTH_LACI_2"/>
    <property type="match status" value="1"/>
</dbReference>
<dbReference type="InterPro" id="IPR028082">
    <property type="entry name" value="Peripla_BP_I"/>
</dbReference>
<feature type="domain" description="HTH lacI-type" evidence="5">
    <location>
        <begin position="8"/>
        <end position="62"/>
    </location>
</feature>
<dbReference type="Gene3D" id="3.40.50.2300">
    <property type="match status" value="2"/>
</dbReference>
<keyword evidence="2 6" id="KW-0238">DNA-binding</keyword>
<evidence type="ECO:0000256" key="3">
    <source>
        <dbReference type="ARBA" id="ARBA00023163"/>
    </source>
</evidence>
<organism evidence="6 7">
    <name type="scientific">Streptomyces bugieae</name>
    <dbReference type="NCBI Taxonomy" id="3098223"/>
    <lineage>
        <taxon>Bacteria</taxon>
        <taxon>Bacillati</taxon>
        <taxon>Actinomycetota</taxon>
        <taxon>Actinomycetes</taxon>
        <taxon>Kitasatosporales</taxon>
        <taxon>Streptomycetaceae</taxon>
        <taxon>Streptomyces</taxon>
    </lineage>
</organism>
<dbReference type="InterPro" id="IPR046335">
    <property type="entry name" value="LacI/GalR-like_sensor"/>
</dbReference>
<dbReference type="Proteomes" id="UP001307760">
    <property type="component" value="Unassembled WGS sequence"/>
</dbReference>
<evidence type="ECO:0000256" key="4">
    <source>
        <dbReference type="SAM" id="MobiDB-lite"/>
    </source>
</evidence>
<sequence length="363" mass="38616">MSPAQRHPTMADVAERAGVSASTVSRTLRGYASVSAEVRERVERAARELNFAISRQAASLVTGKTGVVAVLVPILNSWFVGSALEGLGPVLRAAGLELVVYYVPDMAARADFFERLPARRNADALLVFSFDLTEEESARLDDLQMPVIYVSQHAEGRASVYVDDVAGALGGTRHLLNLGHRRIGFLRAIGVSGFTFSSNERLTGYRQALTEAGVPLDDDLVVGAVLGQDRTVVEAVGRLLSLQQPPTALFVEQDELAVAVLSTLRTSGFDVPERLSVLGFDDHDIARWAGLSTIAQSPTDIGRAAGELACALIETPDADRERHIVLPTHLIPRASTAPLMPPSATPEESRGAASDGRGTASGA</sequence>
<evidence type="ECO:0000256" key="1">
    <source>
        <dbReference type="ARBA" id="ARBA00023015"/>
    </source>
</evidence>
<comment type="caution">
    <text evidence="6">The sequence shown here is derived from an EMBL/GenBank/DDBJ whole genome shotgun (WGS) entry which is preliminary data.</text>
</comment>
<dbReference type="Gene3D" id="1.10.260.40">
    <property type="entry name" value="lambda repressor-like DNA-binding domains"/>
    <property type="match status" value="1"/>
</dbReference>
<keyword evidence="3" id="KW-0804">Transcription</keyword>
<dbReference type="InterPro" id="IPR010982">
    <property type="entry name" value="Lambda_DNA-bd_dom_sf"/>
</dbReference>
<accession>A0ABU7NGV6</accession>
<dbReference type="SUPFAM" id="SSF47413">
    <property type="entry name" value="lambda repressor-like DNA-binding domains"/>
    <property type="match status" value="1"/>
</dbReference>
<name>A0ABU7NGV6_9ACTN</name>
<keyword evidence="7" id="KW-1185">Reference proteome</keyword>